<dbReference type="CDD" id="cd06267">
    <property type="entry name" value="PBP1_LacI_sugar_binding-like"/>
    <property type="match status" value="1"/>
</dbReference>
<dbReference type="EMBL" id="CACRSM010000002">
    <property type="protein sequence ID" value="VYS95514.1"/>
    <property type="molecule type" value="Genomic_DNA"/>
</dbReference>
<dbReference type="SUPFAM" id="SSF53822">
    <property type="entry name" value="Periplasmic binding protein-like I"/>
    <property type="match status" value="1"/>
</dbReference>
<dbReference type="Pfam" id="PF00356">
    <property type="entry name" value="LacI"/>
    <property type="match status" value="1"/>
</dbReference>
<dbReference type="PANTHER" id="PTHR30146:SF109">
    <property type="entry name" value="HTH-TYPE TRANSCRIPTIONAL REGULATOR GALS"/>
    <property type="match status" value="1"/>
</dbReference>
<evidence type="ECO:0000256" key="2">
    <source>
        <dbReference type="ARBA" id="ARBA00023125"/>
    </source>
</evidence>
<dbReference type="InterPro" id="IPR046335">
    <property type="entry name" value="LacI/GalR-like_sensor"/>
</dbReference>
<sequence>MAKQPTRDDVARLAGTSTAVVSYVVNGGPRNVRPETRKRVLEAIEQLGYRPNASAQSLSRGRSDLFALLVPDLANPYLAELAQRLEEEFFRRDMVLVVGDSHDDQDRESTILEAFRRQQIAGLAWYGVTQPLPLDLLEDASFPVVLLNEPDGQRMGNHSRITRLVADEQEAARIATEHLLQHGRTRVAMVAGPKGRHNARERIRGWRLALRQAGLDEGVVINGPFTRAGGVQAAQALIDSGADAVVVSNELQATGLLRELHRAGVAVPEDIAVVVLNGTALSEFLWPPVTSVDVPVSSQAEAIADFVTGTDRARDLSVTSRLTKRASCGCSYFSKD</sequence>
<dbReference type="SUPFAM" id="SSF47413">
    <property type="entry name" value="lambda repressor-like DNA-binding domains"/>
    <property type="match status" value="1"/>
</dbReference>
<dbReference type="CDD" id="cd01392">
    <property type="entry name" value="HTH_LacI"/>
    <property type="match status" value="1"/>
</dbReference>
<organism evidence="5">
    <name type="scientific">Schaalia odontolytica</name>
    <dbReference type="NCBI Taxonomy" id="1660"/>
    <lineage>
        <taxon>Bacteria</taxon>
        <taxon>Bacillati</taxon>
        <taxon>Actinomycetota</taxon>
        <taxon>Actinomycetes</taxon>
        <taxon>Actinomycetales</taxon>
        <taxon>Actinomycetaceae</taxon>
        <taxon>Schaalia</taxon>
    </lineage>
</organism>
<dbReference type="SMART" id="SM00354">
    <property type="entry name" value="HTH_LACI"/>
    <property type="match status" value="1"/>
</dbReference>
<dbReference type="Pfam" id="PF13377">
    <property type="entry name" value="Peripla_BP_3"/>
    <property type="match status" value="1"/>
</dbReference>
<keyword evidence="3" id="KW-0804">Transcription</keyword>
<protein>
    <submittedName>
        <fullName evidence="5">Catabolite control protein A</fullName>
    </submittedName>
</protein>
<dbReference type="InterPro" id="IPR028082">
    <property type="entry name" value="Peripla_BP_I"/>
</dbReference>
<dbReference type="Gene3D" id="3.40.50.2300">
    <property type="match status" value="2"/>
</dbReference>
<evidence type="ECO:0000313" key="5">
    <source>
        <dbReference type="EMBL" id="VYS95514.1"/>
    </source>
</evidence>
<reference evidence="5" key="1">
    <citation type="submission" date="2019-11" db="EMBL/GenBank/DDBJ databases">
        <authorList>
            <person name="Feng L."/>
        </authorList>
    </citation>
    <scope>NUCLEOTIDE SEQUENCE</scope>
    <source>
        <strain evidence="5">AodontolyticusLFYP35</strain>
    </source>
</reference>
<evidence type="ECO:0000259" key="4">
    <source>
        <dbReference type="PROSITE" id="PS50932"/>
    </source>
</evidence>
<gene>
    <name evidence="5" type="primary">ccpA_1</name>
    <name evidence="5" type="ORF">AOLFYP35_00974</name>
</gene>
<dbReference type="GO" id="GO:0000976">
    <property type="term" value="F:transcription cis-regulatory region binding"/>
    <property type="evidence" value="ECO:0007669"/>
    <property type="project" value="TreeGrafter"/>
</dbReference>
<evidence type="ECO:0000256" key="3">
    <source>
        <dbReference type="ARBA" id="ARBA00023163"/>
    </source>
</evidence>
<keyword evidence="2" id="KW-0238">DNA-binding</keyword>
<dbReference type="InterPro" id="IPR000843">
    <property type="entry name" value="HTH_LacI"/>
</dbReference>
<dbReference type="AlphaFoldDB" id="A0A6N2SQX3"/>
<evidence type="ECO:0000256" key="1">
    <source>
        <dbReference type="ARBA" id="ARBA00023015"/>
    </source>
</evidence>
<dbReference type="Gene3D" id="1.10.260.40">
    <property type="entry name" value="lambda repressor-like DNA-binding domains"/>
    <property type="match status" value="1"/>
</dbReference>
<dbReference type="PANTHER" id="PTHR30146">
    <property type="entry name" value="LACI-RELATED TRANSCRIPTIONAL REPRESSOR"/>
    <property type="match status" value="1"/>
</dbReference>
<dbReference type="GO" id="GO:0003700">
    <property type="term" value="F:DNA-binding transcription factor activity"/>
    <property type="evidence" value="ECO:0007669"/>
    <property type="project" value="TreeGrafter"/>
</dbReference>
<proteinExistence type="predicted"/>
<accession>A0A6N2SQX3</accession>
<feature type="domain" description="HTH lacI-type" evidence="4">
    <location>
        <begin position="5"/>
        <end position="60"/>
    </location>
</feature>
<keyword evidence="1" id="KW-0805">Transcription regulation</keyword>
<dbReference type="InterPro" id="IPR010982">
    <property type="entry name" value="Lambda_DNA-bd_dom_sf"/>
</dbReference>
<name>A0A6N2SQX3_9ACTO</name>
<dbReference type="PROSITE" id="PS50932">
    <property type="entry name" value="HTH_LACI_2"/>
    <property type="match status" value="1"/>
</dbReference>